<evidence type="ECO:0000259" key="11">
    <source>
        <dbReference type="PROSITE" id="PS50112"/>
    </source>
</evidence>
<dbReference type="PRINTS" id="PR00344">
    <property type="entry name" value="BCTRLSENSOR"/>
</dbReference>
<dbReference type="Pfam" id="PF00512">
    <property type="entry name" value="HisKA"/>
    <property type="match status" value="1"/>
</dbReference>
<evidence type="ECO:0000256" key="1">
    <source>
        <dbReference type="ARBA" id="ARBA00000085"/>
    </source>
</evidence>
<reference evidence="12" key="2">
    <citation type="submission" date="2019-04" db="EMBL/GenBank/DDBJ databases">
        <authorList>
            <person name="Pasella M."/>
        </authorList>
    </citation>
    <scope>NUCLEOTIDE SEQUENCE</scope>
    <source>
        <strain evidence="12">PD2941_2</strain>
    </source>
</reference>
<keyword evidence="5" id="KW-0808">Transferase</keyword>
<feature type="domain" description="Histidine kinase" evidence="10">
    <location>
        <begin position="399"/>
        <end position="632"/>
    </location>
</feature>
<evidence type="ECO:0000256" key="7">
    <source>
        <dbReference type="ARBA" id="ARBA00023012"/>
    </source>
</evidence>
<dbReference type="SUPFAM" id="SSF55874">
    <property type="entry name" value="ATPase domain of HSP90 chaperone/DNA topoisomerase II/histidine kinase"/>
    <property type="match status" value="1"/>
</dbReference>
<dbReference type="GO" id="GO:0031969">
    <property type="term" value="C:chloroplast membrane"/>
    <property type="evidence" value="ECO:0007669"/>
    <property type="project" value="UniProtKB-SubCell"/>
</dbReference>
<dbReference type="InterPro" id="IPR000014">
    <property type="entry name" value="PAS"/>
</dbReference>
<dbReference type="InterPro" id="IPR005467">
    <property type="entry name" value="His_kinase_dom"/>
</dbReference>
<evidence type="ECO:0000259" key="10">
    <source>
        <dbReference type="PROSITE" id="PS50109"/>
    </source>
</evidence>
<dbReference type="GO" id="GO:0000155">
    <property type="term" value="F:phosphorelay sensor kinase activity"/>
    <property type="evidence" value="ECO:0007669"/>
    <property type="project" value="InterPro"/>
</dbReference>
<dbReference type="CDD" id="cd00130">
    <property type="entry name" value="PAS"/>
    <property type="match status" value="1"/>
</dbReference>
<dbReference type="InterPro" id="IPR003594">
    <property type="entry name" value="HATPase_dom"/>
</dbReference>
<keyword evidence="7" id="KW-0902">Two-component regulatory system</keyword>
<evidence type="ECO:0000313" key="12">
    <source>
        <dbReference type="EMBL" id="QCI07793.1"/>
    </source>
</evidence>
<protein>
    <recommendedName>
        <fullName evidence="8">Uncharacterized sensor-like histidine kinase ycf26</fullName>
        <ecNumber evidence="3">2.7.13.3</ecNumber>
    </recommendedName>
</protein>
<keyword evidence="9" id="KW-1133">Transmembrane helix</keyword>
<keyword evidence="4" id="KW-0597">Phosphoprotein</keyword>
<dbReference type="SMART" id="SM00091">
    <property type="entry name" value="PAS"/>
    <property type="match status" value="1"/>
</dbReference>
<keyword evidence="6" id="KW-0418">Kinase</keyword>
<dbReference type="InterPro" id="IPR035965">
    <property type="entry name" value="PAS-like_dom_sf"/>
</dbReference>
<dbReference type="SMART" id="SM00388">
    <property type="entry name" value="HisKA"/>
    <property type="match status" value="1"/>
</dbReference>
<dbReference type="InterPro" id="IPR036890">
    <property type="entry name" value="HATPase_C_sf"/>
</dbReference>
<dbReference type="EMBL" id="MK814701">
    <property type="protein sequence ID" value="QCI07793.1"/>
    <property type="molecule type" value="Genomic_DNA"/>
</dbReference>
<dbReference type="InterPro" id="IPR036097">
    <property type="entry name" value="HisK_dim/P_sf"/>
</dbReference>
<dbReference type="PANTHER" id="PTHR43711:SF13">
    <property type="entry name" value="DRUG SENSORY PROTEIN A"/>
    <property type="match status" value="1"/>
</dbReference>
<evidence type="ECO:0000256" key="2">
    <source>
        <dbReference type="ARBA" id="ARBA00004508"/>
    </source>
</evidence>
<comment type="subcellular location">
    <subcellularLocation>
        <location evidence="2">Plastid</location>
        <location evidence="2">Chloroplast membrane</location>
        <topology evidence="2">Multi-pass membrane protein</topology>
    </subcellularLocation>
</comment>
<organism evidence="12">
    <name type="scientific">Pleonosporium borreri</name>
    <dbReference type="NCBI Taxonomy" id="2575635"/>
    <lineage>
        <taxon>Eukaryota</taxon>
        <taxon>Rhodophyta</taxon>
        <taxon>Florideophyceae</taxon>
        <taxon>Rhodymeniophycidae</taxon>
        <taxon>Ceramiales</taxon>
        <taxon>Ceramiaceae</taxon>
        <taxon>Pleonosporium</taxon>
    </lineage>
</organism>
<dbReference type="AlphaFoldDB" id="A0A4D6WWH8"/>
<keyword evidence="9" id="KW-0472">Membrane</keyword>
<dbReference type="PANTHER" id="PTHR43711">
    <property type="entry name" value="TWO-COMPONENT HISTIDINE KINASE"/>
    <property type="match status" value="1"/>
</dbReference>
<dbReference type="InterPro" id="IPR004358">
    <property type="entry name" value="Sig_transdc_His_kin-like_C"/>
</dbReference>
<dbReference type="SMART" id="SM00387">
    <property type="entry name" value="HATPase_c"/>
    <property type="match status" value="1"/>
</dbReference>
<dbReference type="SUPFAM" id="SSF55785">
    <property type="entry name" value="PYP-like sensor domain (PAS domain)"/>
    <property type="match status" value="1"/>
</dbReference>
<evidence type="ECO:0000256" key="8">
    <source>
        <dbReference type="ARBA" id="ARBA00069102"/>
    </source>
</evidence>
<dbReference type="PROSITE" id="PS50109">
    <property type="entry name" value="HIS_KIN"/>
    <property type="match status" value="1"/>
</dbReference>
<dbReference type="InterPro" id="IPR050736">
    <property type="entry name" value="Sensor_HK_Regulatory"/>
</dbReference>
<gene>
    <name evidence="12" type="primary">dfr</name>
</gene>
<dbReference type="Gene3D" id="1.10.287.130">
    <property type="match status" value="1"/>
</dbReference>
<dbReference type="EC" id="2.7.13.3" evidence="3"/>
<evidence type="ECO:0000256" key="3">
    <source>
        <dbReference type="ARBA" id="ARBA00012438"/>
    </source>
</evidence>
<dbReference type="SUPFAM" id="SSF47384">
    <property type="entry name" value="Homodimeric domain of signal transducing histidine kinase"/>
    <property type="match status" value="1"/>
</dbReference>
<reference evidence="12" key="1">
    <citation type="journal article" date="2019" name="Mol. Phylogenet. Evol.">
        <title>Morphological evolution and classification of the red algal order Ceramiales inferred using plastid phylogenomics.</title>
        <authorList>
            <person name="Diaz-Tapia P."/>
            <person name="Pasella M.M."/>
            <person name="Verbruggen H."/>
            <person name="Maggs C.A."/>
        </authorList>
    </citation>
    <scope>NUCLEOTIDE SEQUENCE</scope>
    <source>
        <strain evidence="12">PD2941_2</strain>
    </source>
</reference>
<accession>A0A4D6WWH8</accession>
<evidence type="ECO:0000256" key="9">
    <source>
        <dbReference type="SAM" id="Phobius"/>
    </source>
</evidence>
<dbReference type="CDD" id="cd00082">
    <property type="entry name" value="HisKA"/>
    <property type="match status" value="1"/>
</dbReference>
<dbReference type="Gene3D" id="3.30.565.10">
    <property type="entry name" value="Histidine kinase-like ATPase, C-terminal domain"/>
    <property type="match status" value="1"/>
</dbReference>
<dbReference type="Gene3D" id="3.30.450.20">
    <property type="entry name" value="PAS domain"/>
    <property type="match status" value="1"/>
</dbReference>
<dbReference type="PROSITE" id="PS50112">
    <property type="entry name" value="PAS"/>
    <property type="match status" value="1"/>
</dbReference>
<feature type="transmembrane region" description="Helical" evidence="9">
    <location>
        <begin position="180"/>
        <end position="203"/>
    </location>
</feature>
<dbReference type="InterPro" id="IPR003661">
    <property type="entry name" value="HisK_dim/P_dom"/>
</dbReference>
<feature type="transmembrane region" description="Helical" evidence="9">
    <location>
        <begin position="17"/>
        <end position="40"/>
    </location>
</feature>
<evidence type="ECO:0000256" key="5">
    <source>
        <dbReference type="ARBA" id="ARBA00022679"/>
    </source>
</evidence>
<proteinExistence type="predicted"/>
<keyword evidence="12" id="KW-0934">Plastid</keyword>
<evidence type="ECO:0000256" key="6">
    <source>
        <dbReference type="ARBA" id="ARBA00022777"/>
    </source>
</evidence>
<geneLocation type="plastid" evidence="12"/>
<dbReference type="FunFam" id="1.10.287.130:FF:000001">
    <property type="entry name" value="Two-component sensor histidine kinase"/>
    <property type="match status" value="1"/>
</dbReference>
<keyword evidence="9" id="KW-0812">Transmembrane</keyword>
<feature type="domain" description="PAS" evidence="11">
    <location>
        <begin position="264"/>
        <end position="309"/>
    </location>
</feature>
<sequence length="637" mass="73838">MIFIIKWWRDIKCKTRLLIVITILLSLIITTLIFLSLDIIRQDISIINHRFYKDMGELFNSQILDKVNLSNNYQLFSLLEKFYLSTSNIRYIFLFNIDGNLVFSLPMYYSVNHNLQSLHDIFIHKNVNNIMFNIPLFSNDPSFLNKITDIIIPLSISERYIGSIKLGINANLNYLFSSNFIYKIGFLIFIWVIFFSFFIFYSLSVINFFKDLLYGIQNISLSNFNQRIEFYLNNPFSDLITIFNKIAEKLAYYEKTNIDQIIVEKNKLESIVSIIADGAILVDIDLRFLFVNHTARQVFNWTNCDIVGNFIGFYLPAHITQTLLPIFSNLIKVNFIGTNNSFKEEFCIHLDYNKNEIFRFIITPILDINKTKLTSIAIIMQDIGKEIELNDAKHQFISNVSHELRTPLCNIGSFLETLLDYHNSLTLSQKKYFLNIANNETKRLARLVNDILDLSRLEFKMDYKLIHIHLIQLLSSVVKTFQLIAKKNHINLILDIDSNISYVLANEGLLFQVISNLLSNALKFTHTDGQVILRAYLLSSVSILVNKNNIHDTLIDLVRIEIIDEGIGIDLIDQKSIFDRFVRIEDDIHILKGTGLGLSIVKNILSKHNTNIMIQSHLCVGTSLYFDLLHINSKIDS</sequence>
<name>A0A4D6WWH8_9FLOR</name>
<evidence type="ECO:0000256" key="4">
    <source>
        <dbReference type="ARBA" id="ARBA00022553"/>
    </source>
</evidence>
<dbReference type="Pfam" id="PF02518">
    <property type="entry name" value="HATPase_c"/>
    <property type="match status" value="1"/>
</dbReference>
<comment type="catalytic activity">
    <reaction evidence="1">
        <text>ATP + protein L-histidine = ADP + protein N-phospho-L-histidine.</text>
        <dbReference type="EC" id="2.7.13.3"/>
    </reaction>
</comment>